<proteinExistence type="predicted"/>
<evidence type="ECO:0000256" key="3">
    <source>
        <dbReference type="ARBA" id="ARBA00022723"/>
    </source>
</evidence>
<dbReference type="InterPro" id="IPR031248">
    <property type="entry name" value="RNF213"/>
</dbReference>
<evidence type="ECO:0000256" key="5">
    <source>
        <dbReference type="ARBA" id="ARBA00022833"/>
    </source>
</evidence>
<dbReference type="Proteomes" id="UP000654913">
    <property type="component" value="Chromosome 2"/>
</dbReference>
<dbReference type="GO" id="GO:0008270">
    <property type="term" value="F:zinc ion binding"/>
    <property type="evidence" value="ECO:0007669"/>
    <property type="project" value="UniProtKB-KW"/>
</dbReference>
<evidence type="ECO:0000256" key="1">
    <source>
        <dbReference type="ARBA" id="ARBA00004496"/>
    </source>
</evidence>
<organism evidence="8 9">
    <name type="scientific">Aspergillus puulaauensis</name>
    <dbReference type="NCBI Taxonomy" id="1220207"/>
    <lineage>
        <taxon>Eukaryota</taxon>
        <taxon>Fungi</taxon>
        <taxon>Dikarya</taxon>
        <taxon>Ascomycota</taxon>
        <taxon>Pezizomycotina</taxon>
        <taxon>Eurotiomycetes</taxon>
        <taxon>Eurotiomycetidae</taxon>
        <taxon>Eurotiales</taxon>
        <taxon>Aspergillaceae</taxon>
        <taxon>Aspergillus</taxon>
    </lineage>
</organism>
<dbReference type="GO" id="GO:0004842">
    <property type="term" value="F:ubiquitin-protein transferase activity"/>
    <property type="evidence" value="ECO:0007669"/>
    <property type="project" value="InterPro"/>
</dbReference>
<protein>
    <recommendedName>
        <fullName evidence="7">RZ-type domain-containing protein</fullName>
    </recommendedName>
</protein>
<dbReference type="GeneID" id="64971113"/>
<dbReference type="KEGG" id="apuu:APUU_21540A"/>
<evidence type="ECO:0000313" key="8">
    <source>
        <dbReference type="EMBL" id="BCS21108.1"/>
    </source>
</evidence>
<reference evidence="8" key="2">
    <citation type="submission" date="2021-02" db="EMBL/GenBank/DDBJ databases">
        <title>Aspergillus puulaauensis MK2 genome sequence.</title>
        <authorList>
            <person name="Futagami T."/>
            <person name="Mori K."/>
            <person name="Kadooka C."/>
            <person name="Tanaka T."/>
        </authorList>
    </citation>
    <scope>NUCLEOTIDE SEQUENCE</scope>
    <source>
        <strain evidence="8">MK2</strain>
    </source>
</reference>
<dbReference type="PANTHER" id="PTHR22605">
    <property type="entry name" value="RZ-TYPE DOMAIN-CONTAINING PROTEIN"/>
    <property type="match status" value="1"/>
</dbReference>
<evidence type="ECO:0000259" key="7">
    <source>
        <dbReference type="PROSITE" id="PS51981"/>
    </source>
</evidence>
<dbReference type="PANTHER" id="PTHR22605:SF16">
    <property type="entry name" value="E3 UBIQUITIN-PROTEIN LIGASE RNF213"/>
    <property type="match status" value="1"/>
</dbReference>
<dbReference type="AlphaFoldDB" id="A0A7R7XHK8"/>
<evidence type="ECO:0000256" key="4">
    <source>
        <dbReference type="ARBA" id="ARBA00022771"/>
    </source>
</evidence>
<keyword evidence="5" id="KW-0862">Zinc</keyword>
<comment type="subcellular location">
    <subcellularLocation>
        <location evidence="1">Cytoplasm</location>
    </subcellularLocation>
</comment>
<gene>
    <name evidence="8" type="ORF">APUU_21540A</name>
</gene>
<feature type="domain" description="RZ-type" evidence="7">
    <location>
        <begin position="323"/>
        <end position="399"/>
    </location>
</feature>
<keyword evidence="2" id="KW-0963">Cytoplasm</keyword>
<keyword evidence="3" id="KW-0479">Metal-binding</keyword>
<name>A0A7R7XHK8_9EURO</name>
<accession>A0A7R7XHK8</accession>
<reference evidence="8" key="1">
    <citation type="submission" date="2021-01" db="EMBL/GenBank/DDBJ databases">
        <authorList>
            <consortium name="Aspergillus puulaauensis MK2 genome sequencing consortium"/>
            <person name="Kazuki M."/>
            <person name="Futagami T."/>
        </authorList>
    </citation>
    <scope>NUCLEOTIDE SEQUENCE</scope>
    <source>
        <strain evidence="8">MK2</strain>
    </source>
</reference>
<dbReference type="EMBL" id="AP024444">
    <property type="protein sequence ID" value="BCS21108.1"/>
    <property type="molecule type" value="Genomic_DNA"/>
</dbReference>
<dbReference type="Pfam" id="PF20173">
    <property type="entry name" value="ZnF_RZ-type"/>
    <property type="match status" value="1"/>
</dbReference>
<evidence type="ECO:0000256" key="6">
    <source>
        <dbReference type="ARBA" id="ARBA00022859"/>
    </source>
</evidence>
<sequence>MDGVMAIKYHYEIEPTTEELIRPKLSWRAMTSSAAPTCPECRGSLRDIHRYNRITKKALLDESTRRFVVMANRDYVDILRTVQLHEEALDEHGSKLAEWLANNPFDSMVPAQVQQTIDTYSSTDGRMRNRVQKFLKRVRTTEQPLGRVNELLASAAARTGVVGGNEHTTEHIGILTGFSIRGECLHLRLTWVILWETERICKNPAVPFDTCSVLRGKVRNQLPELLEKCHAVRGQSSDGKFLAERVQATLYQVLVSQLFLNCIATEAQAPRIPPALLPRNKIKESLQECEGLYLSHLGTLGHLKDDIAKTKRFCDGQPFYTSVTAEERREVYEAMAVQFQGTGHWYYCRNNHPFTVGECGMPMEEARCPQCGERVGGHDHEPVAGVQRAQDMEAEFGTA</sequence>
<dbReference type="RefSeq" id="XP_041553302.1">
    <property type="nucleotide sequence ID" value="XM_041700303.1"/>
</dbReference>
<evidence type="ECO:0000313" key="9">
    <source>
        <dbReference type="Proteomes" id="UP000654913"/>
    </source>
</evidence>
<dbReference type="InterPro" id="IPR046439">
    <property type="entry name" value="ZF_RZ_dom"/>
</dbReference>
<keyword evidence="9" id="KW-1185">Reference proteome</keyword>
<dbReference type="GO" id="GO:0016887">
    <property type="term" value="F:ATP hydrolysis activity"/>
    <property type="evidence" value="ECO:0007669"/>
    <property type="project" value="InterPro"/>
</dbReference>
<dbReference type="PROSITE" id="PS51981">
    <property type="entry name" value="ZF_RZ"/>
    <property type="match status" value="1"/>
</dbReference>
<dbReference type="GO" id="GO:0005737">
    <property type="term" value="C:cytoplasm"/>
    <property type="evidence" value="ECO:0007669"/>
    <property type="project" value="UniProtKB-SubCell"/>
</dbReference>
<dbReference type="GO" id="GO:0002376">
    <property type="term" value="P:immune system process"/>
    <property type="evidence" value="ECO:0007669"/>
    <property type="project" value="UniProtKB-KW"/>
</dbReference>
<evidence type="ECO:0000256" key="2">
    <source>
        <dbReference type="ARBA" id="ARBA00022490"/>
    </source>
</evidence>
<keyword evidence="4" id="KW-0863">Zinc-finger</keyword>
<dbReference type="OrthoDB" id="2423195at2759"/>
<keyword evidence="6" id="KW-0391">Immunity</keyword>